<dbReference type="SUPFAM" id="SSF53383">
    <property type="entry name" value="PLP-dependent transferases"/>
    <property type="match status" value="1"/>
</dbReference>
<dbReference type="InterPro" id="IPR050087">
    <property type="entry name" value="AON_synthase_class-II"/>
</dbReference>
<dbReference type="EMBL" id="CP049217">
    <property type="protein sequence ID" value="QTG14650.1"/>
    <property type="molecule type" value="Genomic_DNA"/>
</dbReference>
<evidence type="ECO:0000256" key="1">
    <source>
        <dbReference type="ARBA" id="ARBA00001933"/>
    </source>
</evidence>
<dbReference type="InterPro" id="IPR015421">
    <property type="entry name" value="PyrdxlP-dep_Trfase_major"/>
</dbReference>
<dbReference type="PANTHER" id="PTHR13693:SF3">
    <property type="entry name" value="LD36009P"/>
    <property type="match status" value="1"/>
</dbReference>
<evidence type="ECO:0000256" key="2">
    <source>
        <dbReference type="ARBA" id="ARBA00022679"/>
    </source>
</evidence>
<dbReference type="RefSeq" id="WP_333722033.1">
    <property type="nucleotide sequence ID" value="NZ_CP049217.1"/>
</dbReference>
<comment type="cofactor">
    <cofactor evidence="1">
        <name>pyridoxal 5'-phosphate</name>
        <dbReference type="ChEBI" id="CHEBI:597326"/>
    </cofactor>
</comment>
<name>A0AAJ4N404_AGRTU</name>
<feature type="domain" description="Aminotransferase class I/classII large" evidence="3">
    <location>
        <begin position="95"/>
        <end position="437"/>
    </location>
</feature>
<dbReference type="GO" id="GO:0008483">
    <property type="term" value="F:transaminase activity"/>
    <property type="evidence" value="ECO:0007669"/>
    <property type="project" value="UniProtKB-KW"/>
</dbReference>
<gene>
    <name evidence="4" type="ORF">G6M86_15160</name>
</gene>
<dbReference type="PANTHER" id="PTHR13693">
    <property type="entry name" value="CLASS II AMINOTRANSFERASE/8-AMINO-7-OXONONANOATE SYNTHASE"/>
    <property type="match status" value="1"/>
</dbReference>
<dbReference type="InterPro" id="IPR015422">
    <property type="entry name" value="PyrdxlP-dep_Trfase_small"/>
</dbReference>
<dbReference type="Pfam" id="PF00155">
    <property type="entry name" value="Aminotran_1_2"/>
    <property type="match status" value="1"/>
</dbReference>
<reference evidence="4" key="1">
    <citation type="submission" date="2020-02" db="EMBL/GenBank/DDBJ databases">
        <title>Unexpected conservation and global transmission of agrobacterial virulence plasmids.</title>
        <authorList>
            <person name="Weisberg A.J."/>
            <person name="Davis E.W. II"/>
            <person name="Tabima J.R."/>
            <person name="Belcher M.S."/>
            <person name="Miller M."/>
            <person name="Kuo C.-H."/>
            <person name="Loper J.E."/>
            <person name="Grunwald N.J."/>
            <person name="Putnam M.L."/>
            <person name="Chang J.H."/>
        </authorList>
    </citation>
    <scope>NUCLEOTIDE SEQUENCE</scope>
    <source>
        <strain evidence="4">Q15/94</strain>
    </source>
</reference>
<organism evidence="4 5">
    <name type="scientific">Agrobacterium tumefaciens</name>
    <dbReference type="NCBI Taxonomy" id="358"/>
    <lineage>
        <taxon>Bacteria</taxon>
        <taxon>Pseudomonadati</taxon>
        <taxon>Pseudomonadota</taxon>
        <taxon>Alphaproteobacteria</taxon>
        <taxon>Hyphomicrobiales</taxon>
        <taxon>Rhizobiaceae</taxon>
        <taxon>Rhizobium/Agrobacterium group</taxon>
        <taxon>Agrobacterium</taxon>
        <taxon>Agrobacterium tumefaciens complex</taxon>
    </lineage>
</organism>
<keyword evidence="4" id="KW-0032">Aminotransferase</keyword>
<dbReference type="AlphaFoldDB" id="A0AAJ4N404"/>
<dbReference type="GO" id="GO:0030170">
    <property type="term" value="F:pyridoxal phosphate binding"/>
    <property type="evidence" value="ECO:0007669"/>
    <property type="project" value="InterPro"/>
</dbReference>
<protein>
    <submittedName>
        <fullName evidence="4">Aminotransferase class I/II-fold pyridoxal phosphate-dependent enzyme</fullName>
    </submittedName>
</protein>
<evidence type="ECO:0000259" key="3">
    <source>
        <dbReference type="Pfam" id="PF00155"/>
    </source>
</evidence>
<dbReference type="Proteomes" id="UP000663946">
    <property type="component" value="Chromosome 2"/>
</dbReference>
<dbReference type="Gene3D" id="3.90.1150.10">
    <property type="entry name" value="Aspartate Aminotransferase, domain 1"/>
    <property type="match status" value="1"/>
</dbReference>
<accession>A0AAJ4N404</accession>
<evidence type="ECO:0000313" key="5">
    <source>
        <dbReference type="Proteomes" id="UP000663946"/>
    </source>
</evidence>
<proteinExistence type="predicted"/>
<keyword evidence="2" id="KW-0808">Transferase</keyword>
<sequence length="466" mass="50249">MVDEIDRNASVPNAAGTDYMEVLRNRHEAAGQNRLARVNRRAPARVKSPKRFDDLPEYKKIVAQKAISDLAGVDNPFYRSHEGAAGATTRIDGREVINFASYDYLATNTHPAVHKAAVAAIDQFGISASASRLVAGERPQHGLLEQKLASIYEAEEAVCFVSGYLTNSTVISCIVGPKDLVIHDELIHNSVLSGIKLSGATRRFFRHNDTADLENILTSIEGEFDRILVIVEGVYSMDGDVAALPQLIRLRAQFGFWLMVDEAHALGVLGEKGRGTFEHFGIDPANVDIWMGTLSKTASSCGGYVAGCSPLIQILKAHAGGFVYSVGLAPALASSALASLSILESETHRVVRLGENGRLFLELAKRAGLDTGPSAGYSVVPVIVGDSLRAVQLSNELLKVGVNALPIIYPAVQEGMARLRFFLTCDHTSDQIETAVQLTADILNDLVERKVGLAGLDMQQVAKIFT</sequence>
<dbReference type="InterPro" id="IPR015424">
    <property type="entry name" value="PyrdxlP-dep_Trfase"/>
</dbReference>
<evidence type="ECO:0000313" key="4">
    <source>
        <dbReference type="EMBL" id="QTG14650.1"/>
    </source>
</evidence>
<dbReference type="Gene3D" id="3.40.640.10">
    <property type="entry name" value="Type I PLP-dependent aspartate aminotransferase-like (Major domain)"/>
    <property type="match status" value="1"/>
</dbReference>
<dbReference type="InterPro" id="IPR004839">
    <property type="entry name" value="Aminotransferase_I/II_large"/>
</dbReference>